<dbReference type="RefSeq" id="WP_255159544.1">
    <property type="nucleotide sequence ID" value="NZ_CP101497.1"/>
</dbReference>
<comment type="similarity">
    <text evidence="1">Belongs to the SufE family.</text>
</comment>
<protein>
    <submittedName>
        <fullName evidence="3">SufE family protein</fullName>
    </submittedName>
</protein>
<evidence type="ECO:0000313" key="3">
    <source>
        <dbReference type="EMBL" id="UTT62401.1"/>
    </source>
</evidence>
<keyword evidence="4" id="KW-1185">Reference proteome</keyword>
<evidence type="ECO:0000256" key="1">
    <source>
        <dbReference type="ARBA" id="ARBA00010282"/>
    </source>
</evidence>
<accession>A0ABY5FVS8</accession>
<dbReference type="Proteomes" id="UP001060039">
    <property type="component" value="Chromosome"/>
</dbReference>
<evidence type="ECO:0000259" key="2">
    <source>
        <dbReference type="Pfam" id="PF02657"/>
    </source>
</evidence>
<dbReference type="InterPro" id="IPR003808">
    <property type="entry name" value="Fe-S_metab-assoc_dom"/>
</dbReference>
<name>A0ABY5FVS8_9MICO</name>
<dbReference type="EMBL" id="CP101497">
    <property type="protein sequence ID" value="UTT62401.1"/>
    <property type="molecule type" value="Genomic_DNA"/>
</dbReference>
<proteinExistence type="inferred from homology"/>
<evidence type="ECO:0000313" key="4">
    <source>
        <dbReference type="Proteomes" id="UP001060039"/>
    </source>
</evidence>
<gene>
    <name evidence="3" type="ORF">NNL39_12205</name>
</gene>
<organism evidence="3 4">
    <name type="scientific">Microcella humidisoli</name>
    <dbReference type="NCBI Taxonomy" id="2963406"/>
    <lineage>
        <taxon>Bacteria</taxon>
        <taxon>Bacillati</taxon>
        <taxon>Actinomycetota</taxon>
        <taxon>Actinomycetes</taxon>
        <taxon>Micrococcales</taxon>
        <taxon>Microbacteriaceae</taxon>
        <taxon>Microcella</taxon>
    </lineage>
</organism>
<feature type="domain" description="Fe-S metabolism associated" evidence="2">
    <location>
        <begin position="14"/>
        <end position="137"/>
    </location>
</feature>
<sequence length="144" mass="15729">MTVLPAALAEIRDDFLSFSEKDRLQLLLEFSNELPALPERYREHPELLERVEECQSPVYLFVEVSPEGRVDVHATAPAEAPTTRGFASILAQGLSGLDSAAVLAVPDDFPLQLGLTAAVSPLRLNGMSGMLWRIKRQVGEKSAA</sequence>
<dbReference type="Gene3D" id="3.90.1010.10">
    <property type="match status" value="1"/>
</dbReference>
<reference evidence="3" key="1">
    <citation type="submission" date="2022-07" db="EMBL/GenBank/DDBJ databases">
        <title>Taxonomic analysis of Microcella humidisoli nov. sp., isolated from riverside soil.</title>
        <authorList>
            <person name="Molina K.M."/>
            <person name="Kim S.B."/>
        </authorList>
    </citation>
    <scope>NUCLEOTIDE SEQUENCE</scope>
    <source>
        <strain evidence="3">MMS21-STM10</strain>
    </source>
</reference>
<dbReference type="PANTHER" id="PTHR43597:SF5">
    <property type="entry name" value="SUFE-LIKE PROTEIN 2, CHLOROPLASTIC"/>
    <property type="match status" value="1"/>
</dbReference>
<dbReference type="PANTHER" id="PTHR43597">
    <property type="entry name" value="SULFUR ACCEPTOR PROTEIN CSDE"/>
    <property type="match status" value="1"/>
</dbReference>
<dbReference type="SUPFAM" id="SSF82649">
    <property type="entry name" value="SufE/NifU"/>
    <property type="match status" value="1"/>
</dbReference>
<dbReference type="Pfam" id="PF02657">
    <property type="entry name" value="SufE"/>
    <property type="match status" value="1"/>
</dbReference>